<dbReference type="AlphaFoldDB" id="A0A7U8C140"/>
<feature type="domain" description="ABC-type glycine betaine transport system substrate-binding" evidence="2">
    <location>
        <begin position="26"/>
        <end position="63"/>
    </location>
</feature>
<comment type="caution">
    <text evidence="3">The sequence shown here is derived from an EMBL/GenBank/DDBJ whole genome shotgun (WGS) entry which is preliminary data.</text>
</comment>
<dbReference type="EMBL" id="AAOW01000047">
    <property type="protein sequence ID" value="EAR59513.1"/>
    <property type="molecule type" value="Genomic_DNA"/>
</dbReference>
<accession>A0A7U8C140</accession>
<keyword evidence="1" id="KW-0732">Signal</keyword>
<evidence type="ECO:0000313" key="3">
    <source>
        <dbReference type="EMBL" id="EAR59513.1"/>
    </source>
</evidence>
<protein>
    <submittedName>
        <fullName evidence="3">Hypothetical ABC transporter, substrate binding protein</fullName>
    </submittedName>
</protein>
<name>A0A7U8C140_NEPCE</name>
<dbReference type="SUPFAM" id="SSF53850">
    <property type="entry name" value="Periplasmic binding protein-like II"/>
    <property type="match status" value="1"/>
</dbReference>
<evidence type="ECO:0000259" key="2">
    <source>
        <dbReference type="Pfam" id="PF04069"/>
    </source>
</evidence>
<dbReference type="Pfam" id="PF04069">
    <property type="entry name" value="OpuAC"/>
    <property type="match status" value="1"/>
</dbReference>
<proteinExistence type="predicted"/>
<feature type="signal peptide" evidence="1">
    <location>
        <begin position="1"/>
        <end position="20"/>
    </location>
</feature>
<dbReference type="RefSeq" id="WP_007020089.1">
    <property type="nucleotide sequence ID" value="NZ_CH724125.1"/>
</dbReference>
<dbReference type="InterPro" id="IPR007210">
    <property type="entry name" value="ABC_Gly_betaine_transp_sub-bd"/>
</dbReference>
<reference evidence="3 4" key="1">
    <citation type="submission" date="2006-02" db="EMBL/GenBank/DDBJ databases">
        <authorList>
            <person name="Pinhassi J."/>
            <person name="Pedros-Alio C."/>
            <person name="Ferriera S."/>
            <person name="Johnson J."/>
            <person name="Kravitz S."/>
            <person name="Halpern A."/>
            <person name="Remington K."/>
            <person name="Beeson K."/>
            <person name="Tran B."/>
            <person name="Rogers Y.-H."/>
            <person name="Friedman R."/>
            <person name="Venter J.C."/>
        </authorList>
    </citation>
    <scope>NUCLEOTIDE SEQUENCE [LARGE SCALE GENOMIC DNA]</scope>
    <source>
        <strain evidence="3 4">MED92</strain>
    </source>
</reference>
<dbReference type="Proteomes" id="UP000002171">
    <property type="component" value="Unassembled WGS sequence"/>
</dbReference>
<evidence type="ECO:0000313" key="4">
    <source>
        <dbReference type="Proteomes" id="UP000002171"/>
    </source>
</evidence>
<keyword evidence="4" id="KW-1185">Reference proteome</keyword>
<gene>
    <name evidence="3" type="ORF">MED92_12114</name>
</gene>
<organism evidence="3 4">
    <name type="scientific">Neptuniibacter caesariensis</name>
    <dbReference type="NCBI Taxonomy" id="207954"/>
    <lineage>
        <taxon>Bacteria</taxon>
        <taxon>Pseudomonadati</taxon>
        <taxon>Pseudomonadota</taxon>
        <taxon>Gammaproteobacteria</taxon>
        <taxon>Oceanospirillales</taxon>
        <taxon>Oceanospirillaceae</taxon>
        <taxon>Neptuniibacter</taxon>
    </lineage>
</organism>
<sequence>MKKMPLAILPLMFASSFAAAADDCGKVSIADMNWSSATLMANVDRFILEHGFGCEAELVPGDTMP</sequence>
<evidence type="ECO:0000256" key="1">
    <source>
        <dbReference type="SAM" id="SignalP"/>
    </source>
</evidence>
<dbReference type="GO" id="GO:0022857">
    <property type="term" value="F:transmembrane transporter activity"/>
    <property type="evidence" value="ECO:0007669"/>
    <property type="project" value="InterPro"/>
</dbReference>
<feature type="non-terminal residue" evidence="3">
    <location>
        <position position="65"/>
    </location>
</feature>
<dbReference type="GO" id="GO:0043190">
    <property type="term" value="C:ATP-binding cassette (ABC) transporter complex"/>
    <property type="evidence" value="ECO:0007669"/>
    <property type="project" value="InterPro"/>
</dbReference>
<feature type="chain" id="PRO_5030583772" evidence="1">
    <location>
        <begin position="21"/>
        <end position="65"/>
    </location>
</feature>